<evidence type="ECO:0000313" key="2">
    <source>
        <dbReference type="Proteomes" id="UP000199420"/>
    </source>
</evidence>
<protein>
    <submittedName>
        <fullName evidence="1">Uncharacterized protein</fullName>
    </submittedName>
</protein>
<reference evidence="1 2" key="1">
    <citation type="submission" date="2016-10" db="EMBL/GenBank/DDBJ databases">
        <authorList>
            <person name="de Groot N.N."/>
        </authorList>
    </citation>
    <scope>NUCLEOTIDE SEQUENCE [LARGE SCALE GENOMIC DNA]</scope>
    <source>
        <strain evidence="1 2">DSM 26515</strain>
    </source>
</reference>
<proteinExistence type="predicted"/>
<dbReference type="Proteomes" id="UP000199420">
    <property type="component" value="Unassembled WGS sequence"/>
</dbReference>
<name>A0A1H6WV45_9GAMM</name>
<organism evidence="1 2">
    <name type="scientific">Frateuria terrea</name>
    <dbReference type="NCBI Taxonomy" id="529704"/>
    <lineage>
        <taxon>Bacteria</taxon>
        <taxon>Pseudomonadati</taxon>
        <taxon>Pseudomonadota</taxon>
        <taxon>Gammaproteobacteria</taxon>
        <taxon>Lysobacterales</taxon>
        <taxon>Rhodanobacteraceae</taxon>
        <taxon>Frateuria</taxon>
    </lineage>
</organism>
<dbReference type="EMBL" id="FNYC01000005">
    <property type="protein sequence ID" value="SEJ20751.1"/>
    <property type="molecule type" value="Genomic_DNA"/>
</dbReference>
<keyword evidence="2" id="KW-1185">Reference proteome</keyword>
<sequence length="57" mass="6421">MRAPSGAPRRGISRDLPRHMDVYPSRNVDIREHRVPASHNKLIVCGDRLRSAGAFLD</sequence>
<evidence type="ECO:0000313" key="1">
    <source>
        <dbReference type="EMBL" id="SEJ20751.1"/>
    </source>
</evidence>
<accession>A0A1H6WV45</accession>
<dbReference type="AlphaFoldDB" id="A0A1H6WV45"/>
<dbReference type="STRING" id="529704.SAMN02927913_2697"/>
<gene>
    <name evidence="1" type="ORF">SAMN04487997_2720</name>
</gene>